<dbReference type="Gene3D" id="1.20.120.940">
    <property type="entry name" value="Putative aromatic acid exporter, C-terminal domain"/>
    <property type="match status" value="1"/>
</dbReference>
<dbReference type="InterPro" id="IPR052984">
    <property type="entry name" value="UPF0421"/>
</dbReference>
<evidence type="ECO:0000259" key="7">
    <source>
        <dbReference type="Pfam" id="PF11728"/>
    </source>
</evidence>
<dbReference type="RefSeq" id="WP_083067567.1">
    <property type="nucleotide sequence ID" value="NZ_NBTM02000001.1"/>
</dbReference>
<evidence type="ECO:0000256" key="6">
    <source>
        <dbReference type="SAM" id="Phobius"/>
    </source>
</evidence>
<feature type="domain" description="Putative aromatic acid exporter C-terminal" evidence="7">
    <location>
        <begin position="147"/>
        <end position="311"/>
    </location>
</feature>
<keyword evidence="5 6" id="KW-0472">Membrane</keyword>
<gene>
    <name evidence="8" type="ORF">A6J77_000305</name>
</gene>
<dbReference type="GO" id="GO:0005886">
    <property type="term" value="C:plasma membrane"/>
    <property type="evidence" value="ECO:0007669"/>
    <property type="project" value="UniProtKB-SubCell"/>
</dbReference>
<proteinExistence type="predicted"/>
<evidence type="ECO:0000256" key="5">
    <source>
        <dbReference type="ARBA" id="ARBA00023136"/>
    </source>
</evidence>
<dbReference type="Pfam" id="PF06081">
    <property type="entry name" value="ArAE_1"/>
    <property type="match status" value="1"/>
</dbReference>
<evidence type="ECO:0000256" key="2">
    <source>
        <dbReference type="ARBA" id="ARBA00022475"/>
    </source>
</evidence>
<comment type="caution">
    <text evidence="8">The sequence shown here is derived from an EMBL/GenBank/DDBJ whole genome shotgun (WGS) entry which is preliminary data.</text>
</comment>
<keyword evidence="3 6" id="KW-0812">Transmembrane</keyword>
<accession>A0A2J9PKG2</accession>
<keyword evidence="2" id="KW-1003">Cell membrane</keyword>
<feature type="transmembrane region" description="Helical" evidence="6">
    <location>
        <begin position="76"/>
        <end position="93"/>
    </location>
</feature>
<dbReference type="AlphaFoldDB" id="A0A2J9PKG2"/>
<evidence type="ECO:0000256" key="1">
    <source>
        <dbReference type="ARBA" id="ARBA00004651"/>
    </source>
</evidence>
<dbReference type="Pfam" id="PF11728">
    <property type="entry name" value="ArAE_1_C"/>
    <property type="match status" value="1"/>
</dbReference>
<reference evidence="9" key="1">
    <citation type="submission" date="2017-12" db="EMBL/GenBank/DDBJ databases">
        <title>FDA dAtabase for Regulatory Grade micrObial Sequences (FDA-ARGOS): Supporting development and validation of Infectious Disease Dx tests.</title>
        <authorList>
            <person name="Hoffmann M."/>
            <person name="Allard M."/>
            <person name="Evans P."/>
            <person name="Brown E."/>
            <person name="Tallon L."/>
            <person name="Sadzewicz L."/>
            <person name="Sengamalay N."/>
            <person name="Ott S."/>
            <person name="Godinez A."/>
            <person name="Nagaraj S."/>
            <person name="Vavikolanu K."/>
            <person name="Aluvathingal J."/>
            <person name="Nadendla S."/>
            <person name="Sichtig H."/>
        </authorList>
    </citation>
    <scope>NUCLEOTIDE SEQUENCE [LARGE SCALE GENOMIC DNA]</scope>
    <source>
        <strain evidence="9">FDAARGOS_249</strain>
    </source>
</reference>
<protein>
    <submittedName>
        <fullName evidence="8">Aromatic acid exporter family protein</fullName>
    </submittedName>
</protein>
<sequence length="327" mass="37451">MRVAIKSAKYAVATFIAIFLAQWLGLDYAVSAGVIAILSLAETSKKTVQYIGNLTLTMILSLLIATILFNLFSYEIWVFSLYLLITYPVSVYLKSDNAIAPCAVFISHLLLEQASDFNWWVNEMLLLVIGVGIAVIVNLYQTSASGEMDKLKGQIEGEMQVILNHLADKMDTPDHSGHLLYEHIDQAYELAKHGEFLALKEAENNITGDMQNYYLNYFSMRSSQLIILYDINNSLDNIYESTDQTYDLSGFFRHVSQQLSESNTAAKLRNELNQLKTRFRQQPLPQSRNEFETRSMLFDILLDCEKFLNLKYEFYKSGQRLKYLQSK</sequence>
<dbReference type="PANTHER" id="PTHR40064">
    <property type="entry name" value="MEMBRANE PROTEIN-RELATED"/>
    <property type="match status" value="1"/>
</dbReference>
<comment type="subcellular location">
    <subcellularLocation>
        <location evidence="1">Cell membrane</location>
        <topology evidence="1">Multi-pass membrane protein</topology>
    </subcellularLocation>
</comment>
<evidence type="ECO:0000313" key="8">
    <source>
        <dbReference type="EMBL" id="PNL90787.1"/>
    </source>
</evidence>
<organism evidence="8 9">
    <name type="scientific">Aerococcus viridans</name>
    <dbReference type="NCBI Taxonomy" id="1377"/>
    <lineage>
        <taxon>Bacteria</taxon>
        <taxon>Bacillati</taxon>
        <taxon>Bacillota</taxon>
        <taxon>Bacilli</taxon>
        <taxon>Lactobacillales</taxon>
        <taxon>Aerococcaceae</taxon>
        <taxon>Aerococcus</taxon>
    </lineage>
</organism>
<evidence type="ECO:0000256" key="3">
    <source>
        <dbReference type="ARBA" id="ARBA00022692"/>
    </source>
</evidence>
<feature type="transmembrane region" description="Helical" evidence="6">
    <location>
        <begin position="12"/>
        <end position="38"/>
    </location>
</feature>
<dbReference type="PANTHER" id="PTHR40064:SF1">
    <property type="entry name" value="MEMBRANE PROTEIN"/>
    <property type="match status" value="1"/>
</dbReference>
<dbReference type="Proteomes" id="UP000192813">
    <property type="component" value="Unassembled WGS sequence"/>
</dbReference>
<dbReference type="EMBL" id="NBTM02000001">
    <property type="protein sequence ID" value="PNL90787.1"/>
    <property type="molecule type" value="Genomic_DNA"/>
</dbReference>
<dbReference type="InterPro" id="IPR010343">
    <property type="entry name" value="ArAE_1"/>
</dbReference>
<evidence type="ECO:0000313" key="9">
    <source>
        <dbReference type="Proteomes" id="UP000192813"/>
    </source>
</evidence>
<feature type="transmembrane region" description="Helical" evidence="6">
    <location>
        <begin position="50"/>
        <end position="69"/>
    </location>
</feature>
<keyword evidence="4 6" id="KW-1133">Transmembrane helix</keyword>
<dbReference type="InterPro" id="IPR038323">
    <property type="entry name" value="ArAE_1_C_sf"/>
</dbReference>
<evidence type="ECO:0000256" key="4">
    <source>
        <dbReference type="ARBA" id="ARBA00022989"/>
    </source>
</evidence>
<dbReference type="InterPro" id="IPR021062">
    <property type="entry name" value="ArAE_1_C"/>
</dbReference>
<name>A0A2J9PKG2_9LACT</name>
<feature type="transmembrane region" description="Helical" evidence="6">
    <location>
        <begin position="119"/>
        <end position="140"/>
    </location>
</feature>